<dbReference type="GO" id="GO:0005990">
    <property type="term" value="P:lactose catabolic process"/>
    <property type="evidence" value="ECO:0007669"/>
    <property type="project" value="TreeGrafter"/>
</dbReference>
<dbReference type="AlphaFoldDB" id="A0A6H9YDC1"/>
<name>A0A6H9YDC1_9ACTN</name>
<dbReference type="PROSITE" id="PS00608">
    <property type="entry name" value="GLYCOSYL_HYDROL_F2_2"/>
    <property type="match status" value="1"/>
</dbReference>
<dbReference type="SUPFAM" id="SSF49785">
    <property type="entry name" value="Galactose-binding domain-like"/>
    <property type="match status" value="1"/>
</dbReference>
<dbReference type="InterPro" id="IPR008979">
    <property type="entry name" value="Galactose-bd-like_sf"/>
</dbReference>
<proteinExistence type="inferred from homology"/>
<dbReference type="Gene3D" id="2.60.40.10">
    <property type="entry name" value="Immunoglobulins"/>
    <property type="match status" value="2"/>
</dbReference>
<dbReference type="InterPro" id="IPR014718">
    <property type="entry name" value="GH-type_carb-bd"/>
</dbReference>
<comment type="catalytic activity">
    <reaction evidence="1">
        <text>Hydrolysis of terminal non-reducing beta-D-galactose residues in beta-D-galactosides.</text>
        <dbReference type="EC" id="3.2.1.23"/>
    </reaction>
</comment>
<dbReference type="Gene3D" id="2.60.120.260">
    <property type="entry name" value="Galactose-binding domain-like"/>
    <property type="match status" value="1"/>
</dbReference>
<evidence type="ECO:0000259" key="9">
    <source>
        <dbReference type="SMART" id="SM01038"/>
    </source>
</evidence>
<feature type="region of interest" description="Disordered" evidence="8">
    <location>
        <begin position="677"/>
        <end position="696"/>
    </location>
</feature>
<dbReference type="InterPro" id="IPR011013">
    <property type="entry name" value="Gal_mutarotase_sf_dom"/>
</dbReference>
<dbReference type="PROSITE" id="PS00719">
    <property type="entry name" value="GLYCOSYL_HYDROL_F2_1"/>
    <property type="match status" value="1"/>
</dbReference>
<evidence type="ECO:0000256" key="2">
    <source>
        <dbReference type="ARBA" id="ARBA00007401"/>
    </source>
</evidence>
<gene>
    <name evidence="10" type="ORF">F8566_41365</name>
</gene>
<comment type="caution">
    <text evidence="10">The sequence shown here is derived from an EMBL/GenBank/DDBJ whole genome shotgun (WGS) entry which is preliminary data.</text>
</comment>
<evidence type="ECO:0000256" key="4">
    <source>
        <dbReference type="ARBA" id="ARBA00013303"/>
    </source>
</evidence>
<dbReference type="OrthoDB" id="9762066at2"/>
<evidence type="ECO:0000256" key="3">
    <source>
        <dbReference type="ARBA" id="ARBA00012756"/>
    </source>
</evidence>
<evidence type="ECO:0000313" key="11">
    <source>
        <dbReference type="Proteomes" id="UP000468735"/>
    </source>
</evidence>
<evidence type="ECO:0000256" key="8">
    <source>
        <dbReference type="SAM" id="MobiDB-lite"/>
    </source>
</evidence>
<dbReference type="Gene3D" id="3.20.20.80">
    <property type="entry name" value="Glycosidases"/>
    <property type="match status" value="1"/>
</dbReference>
<dbReference type="InterPro" id="IPR006103">
    <property type="entry name" value="Glyco_hydro_2_cat"/>
</dbReference>
<dbReference type="InterPro" id="IPR013783">
    <property type="entry name" value="Ig-like_fold"/>
</dbReference>
<keyword evidence="5" id="KW-0378">Hydrolase</keyword>
<evidence type="ECO:0000256" key="7">
    <source>
        <dbReference type="ARBA" id="ARBA00032230"/>
    </source>
</evidence>
<dbReference type="InterPro" id="IPR032312">
    <property type="entry name" value="LacZ_4"/>
</dbReference>
<dbReference type="InterPro" id="IPR050347">
    <property type="entry name" value="Bact_Beta-galactosidase"/>
</dbReference>
<accession>A0A6H9YDC1</accession>
<feature type="domain" description="Beta galactosidase small chain/" evidence="9">
    <location>
        <begin position="757"/>
        <end position="1008"/>
    </location>
</feature>
<evidence type="ECO:0000256" key="5">
    <source>
        <dbReference type="ARBA" id="ARBA00022801"/>
    </source>
</evidence>
<comment type="similarity">
    <text evidence="2">Belongs to the glycosyl hydrolase 2 family.</text>
</comment>
<dbReference type="SUPFAM" id="SSF74650">
    <property type="entry name" value="Galactose mutarotase-like"/>
    <property type="match status" value="1"/>
</dbReference>
<evidence type="ECO:0000256" key="1">
    <source>
        <dbReference type="ARBA" id="ARBA00001412"/>
    </source>
</evidence>
<dbReference type="SMART" id="SM01038">
    <property type="entry name" value="Bgal_small_N"/>
    <property type="match status" value="1"/>
</dbReference>
<evidence type="ECO:0000256" key="6">
    <source>
        <dbReference type="ARBA" id="ARBA00023295"/>
    </source>
</evidence>
<dbReference type="PANTHER" id="PTHR46323:SF2">
    <property type="entry name" value="BETA-GALACTOSIDASE"/>
    <property type="match status" value="1"/>
</dbReference>
<dbReference type="InterPro" id="IPR023232">
    <property type="entry name" value="Glyco_hydro_2_AS"/>
</dbReference>
<dbReference type="Pfam" id="PF02837">
    <property type="entry name" value="Glyco_hydro_2_N"/>
    <property type="match status" value="1"/>
</dbReference>
<dbReference type="GO" id="GO:0030246">
    <property type="term" value="F:carbohydrate binding"/>
    <property type="evidence" value="ECO:0007669"/>
    <property type="project" value="InterPro"/>
</dbReference>
<dbReference type="InterPro" id="IPR023230">
    <property type="entry name" value="Glyco_hydro_2_CS"/>
</dbReference>
<dbReference type="PRINTS" id="PR00132">
    <property type="entry name" value="GLHYDRLASE2"/>
</dbReference>
<dbReference type="Proteomes" id="UP000468735">
    <property type="component" value="Unassembled WGS sequence"/>
</dbReference>
<dbReference type="EMBL" id="WBMT01000025">
    <property type="protein sequence ID" value="KAB2341587.1"/>
    <property type="molecule type" value="Genomic_DNA"/>
</dbReference>
<feature type="region of interest" description="Disordered" evidence="8">
    <location>
        <begin position="247"/>
        <end position="268"/>
    </location>
</feature>
<dbReference type="InterPro" id="IPR017853">
    <property type="entry name" value="GH"/>
</dbReference>
<dbReference type="InterPro" id="IPR036156">
    <property type="entry name" value="Beta-gal/glucu_dom_sf"/>
</dbReference>
<dbReference type="InterPro" id="IPR006104">
    <property type="entry name" value="Glyco_hydro_2_N"/>
</dbReference>
<dbReference type="Pfam" id="PF16353">
    <property type="entry name" value="LacZ_4"/>
    <property type="match status" value="1"/>
</dbReference>
<dbReference type="SUPFAM" id="SSF49303">
    <property type="entry name" value="beta-Galactosidase/glucuronidase domain"/>
    <property type="match status" value="2"/>
</dbReference>
<sequence>MRELRTLASHLPAPGNDAGLRHPGRLPMHALRRLPEIDLDGPWDFQLLDAPDMPIADAWKTVDVPSLWTMHEDRDRPHYTNVVMPFDEIPPHVPSHNPTGVYRRTVEFSPPPDRRVILHVGAAEGLLQVYVNGRPAGMSSDSHLAAEFDVTDLLHDETSTFELRLSKWSAATYLEDQDQWWQAGLSRSVFLYSVPLIRLADLDVVADWDPATALGSLRVTVATEGLAGLDDTGWQVRIETLGQSSTAPVAARIPPQTPPVLPQDRSTRHQPLIPPDTMDLLSETAAGMALPPDKRATGDAIRNHLRPAQRPGTATFALNGLDVPPWTAETPHLEDLLVQLVSPAGEVADETRTRIGYRRVRIEGRDLLVNGRRILIQGVNRHDVDPRTGRVLSPETMLAELSLLKRFNVNAVRTSHYPNDPVFLDLCDEIGFYVVDEADIEGHAFLTTLPADPRYLPEFVERVSRMVLRDRNHPSVIIWSLGNETGYGPGHDAAAAWIRAADPTRPLHYEGAITIDWHTGHAATDIVCPMYPSFASIEAYAADPRGDRPLIMCEYAYSQGNSTGGLAYYWALIETLPGLQGGFIWQFKDHALDPDGDGAYRYGGDFGDQPNDGVTVLNGLVFPDLTPKPALYEARGLFSPVRVSATAEEVRSGAFTLRNRQTFSDISGYTMELRVETDSRPHDPVTIPTPDLAPGSETAVDIPASLREQLADGSALALTVTIRTRYSTMWAQAGTEVAIEQVRLPRAPKPLTSSPHHVAGVPSDGVLTHPLLRRAPRLSLWRALTDNDGSFPLDNRFVRTGFFELIPADVQMDKTEGMVVVTTRYKTAFGDEVVHRRTITALDDADWVLHETVELPEVEETLRVGMEFELGEGFDRVRWTGLGPWENYPDRCASALLGTWESSIDGLAVPYILPQENGTRGAVTALELSGPAGKVRTRHAGPLHMNVSRFSVAELEAAAHWWELPRNATTIVHLDVAHRGVGTGALGPDTRPWHRLSCRHYDWEWRLTIER</sequence>
<keyword evidence="6" id="KW-0326">Glycosidase</keyword>
<dbReference type="InterPro" id="IPR006101">
    <property type="entry name" value="Glyco_hydro_2"/>
</dbReference>
<dbReference type="SUPFAM" id="SSF51445">
    <property type="entry name" value="(Trans)glycosidases"/>
    <property type="match status" value="1"/>
</dbReference>
<protein>
    <recommendedName>
        <fullName evidence="4">Beta-galactosidase</fullName>
        <ecNumber evidence="3">3.2.1.23</ecNumber>
    </recommendedName>
    <alternativeName>
        <fullName evidence="7">Lactase</fullName>
    </alternativeName>
</protein>
<dbReference type="Gene3D" id="2.70.98.10">
    <property type="match status" value="1"/>
</dbReference>
<organism evidence="10 11">
    <name type="scientific">Actinomadura rudentiformis</name>
    <dbReference type="NCBI Taxonomy" id="359158"/>
    <lineage>
        <taxon>Bacteria</taxon>
        <taxon>Bacillati</taxon>
        <taxon>Actinomycetota</taxon>
        <taxon>Actinomycetes</taxon>
        <taxon>Streptosporangiales</taxon>
        <taxon>Thermomonosporaceae</taxon>
        <taxon>Actinomadura</taxon>
    </lineage>
</organism>
<dbReference type="GO" id="GO:0004565">
    <property type="term" value="F:beta-galactosidase activity"/>
    <property type="evidence" value="ECO:0007669"/>
    <property type="project" value="UniProtKB-EC"/>
</dbReference>
<dbReference type="EC" id="3.2.1.23" evidence="3"/>
<evidence type="ECO:0000313" key="10">
    <source>
        <dbReference type="EMBL" id="KAB2341587.1"/>
    </source>
</evidence>
<dbReference type="PANTHER" id="PTHR46323">
    <property type="entry name" value="BETA-GALACTOSIDASE"/>
    <property type="match status" value="1"/>
</dbReference>
<dbReference type="GO" id="GO:0009341">
    <property type="term" value="C:beta-galactosidase complex"/>
    <property type="evidence" value="ECO:0007669"/>
    <property type="project" value="InterPro"/>
</dbReference>
<dbReference type="Pfam" id="PF02836">
    <property type="entry name" value="Glyco_hydro_2_C"/>
    <property type="match status" value="1"/>
</dbReference>
<dbReference type="Pfam" id="PF02929">
    <property type="entry name" value="Bgal_small_N"/>
    <property type="match status" value="1"/>
</dbReference>
<feature type="region of interest" description="Disordered" evidence="8">
    <location>
        <begin position="1"/>
        <end position="22"/>
    </location>
</feature>
<dbReference type="InterPro" id="IPR004199">
    <property type="entry name" value="B-gal_small/dom_5"/>
</dbReference>
<reference evidence="10 11" key="1">
    <citation type="submission" date="2019-09" db="EMBL/GenBank/DDBJ databases">
        <title>Actinomadura physcomitrii sp. nov., a novel actinomycete isolated from moss [Physcomitrium sphaericum (Ludw) Fuernr].</title>
        <authorList>
            <person name="Zhuang X."/>
            <person name="Liu C."/>
        </authorList>
    </citation>
    <scope>NUCLEOTIDE SEQUENCE [LARGE SCALE GENOMIC DNA]</scope>
    <source>
        <strain evidence="10 11">HMC1</strain>
    </source>
</reference>
<keyword evidence="11" id="KW-1185">Reference proteome</keyword>